<evidence type="ECO:0000256" key="1">
    <source>
        <dbReference type="ARBA" id="ARBA00004651"/>
    </source>
</evidence>
<dbReference type="GO" id="GO:0022904">
    <property type="term" value="P:respiratory electron transport chain"/>
    <property type="evidence" value="ECO:0007669"/>
    <property type="project" value="InterPro"/>
</dbReference>
<dbReference type="GO" id="GO:0009326">
    <property type="term" value="C:formate dehydrogenase complex"/>
    <property type="evidence" value="ECO:0007669"/>
    <property type="project" value="TreeGrafter"/>
</dbReference>
<evidence type="ECO:0000256" key="4">
    <source>
        <dbReference type="ARBA" id="ARBA00022989"/>
    </source>
</evidence>
<dbReference type="GO" id="GO:0015944">
    <property type="term" value="P:formate oxidation"/>
    <property type="evidence" value="ECO:0007669"/>
    <property type="project" value="TreeGrafter"/>
</dbReference>
<dbReference type="InterPro" id="IPR016174">
    <property type="entry name" value="Di-haem_cyt_TM"/>
</dbReference>
<evidence type="ECO:0000256" key="2">
    <source>
        <dbReference type="ARBA" id="ARBA00022475"/>
    </source>
</evidence>
<dbReference type="PANTHER" id="PTHR30074">
    <property type="entry name" value="FORMATE DEHYDROGENASE, NITRATE-INDUCIBLE, CYTOCHROME B556 FDN SUBUNIT"/>
    <property type="match status" value="1"/>
</dbReference>
<accession>A0A6I2UYS9</accession>
<keyword evidence="2" id="KW-1003">Cell membrane</keyword>
<protein>
    <submittedName>
        <fullName evidence="8">Formate dehydrogenase</fullName>
    </submittedName>
</protein>
<keyword evidence="3 6" id="KW-0812">Transmembrane</keyword>
<dbReference type="Pfam" id="PF01292">
    <property type="entry name" value="Ni_hydr_CYTB"/>
    <property type="match status" value="1"/>
</dbReference>
<dbReference type="GO" id="GO:0009061">
    <property type="term" value="P:anaerobic respiration"/>
    <property type="evidence" value="ECO:0007669"/>
    <property type="project" value="TreeGrafter"/>
</dbReference>
<feature type="transmembrane region" description="Helical" evidence="6">
    <location>
        <begin position="15"/>
        <end position="37"/>
    </location>
</feature>
<sequence>MLVNKKYIQRHKKGFIWFHWINAVCFFMLFLTALPLYSDWFRPLYDTLGARNLQYAHRFFAVIFIANPIIGLLFTAREGILRLIREVFRFGRDDIVFNQKFPAELIGREPEGIPPQTFYNGGEKMNIALQAVFWFLLVVSGLILWFGEGHISPAVRTWMIPLHSLCAGIGFAAAIGHIYLALGVNPDSLHGMLDGTVKAGYAAKHHGKWVEELIEEGKVTREEIQRASQE</sequence>
<dbReference type="PANTHER" id="PTHR30074:SF6">
    <property type="entry name" value="FORMATE DEHYDROGENASE GAMMA SUBUNIT"/>
    <property type="match status" value="1"/>
</dbReference>
<keyword evidence="9" id="KW-1185">Reference proteome</keyword>
<keyword evidence="5 6" id="KW-0472">Membrane</keyword>
<comment type="subcellular location">
    <subcellularLocation>
        <location evidence="1">Cell membrane</location>
        <topology evidence="1">Multi-pass membrane protein</topology>
    </subcellularLocation>
</comment>
<evidence type="ECO:0000256" key="5">
    <source>
        <dbReference type="ARBA" id="ARBA00023136"/>
    </source>
</evidence>
<evidence type="ECO:0000256" key="3">
    <source>
        <dbReference type="ARBA" id="ARBA00022692"/>
    </source>
</evidence>
<dbReference type="GO" id="GO:0036397">
    <property type="term" value="F:formate dehydrogenase (quinone) activity"/>
    <property type="evidence" value="ECO:0007669"/>
    <property type="project" value="TreeGrafter"/>
</dbReference>
<evidence type="ECO:0000313" key="8">
    <source>
        <dbReference type="EMBL" id="MSV25589.1"/>
    </source>
</evidence>
<comment type="caution">
    <text evidence="8">The sequence shown here is derived from an EMBL/GenBank/DDBJ whole genome shotgun (WGS) entry which is preliminary data.</text>
</comment>
<dbReference type="SUPFAM" id="SSF81342">
    <property type="entry name" value="Transmembrane di-heme cytochromes"/>
    <property type="match status" value="1"/>
</dbReference>
<evidence type="ECO:0000256" key="6">
    <source>
        <dbReference type="SAM" id="Phobius"/>
    </source>
</evidence>
<dbReference type="Proteomes" id="UP000430222">
    <property type="component" value="Unassembled WGS sequence"/>
</dbReference>
<gene>
    <name evidence="8" type="ORF">FYJ78_10520</name>
</gene>
<dbReference type="AlphaFoldDB" id="A0A6I2UYS9"/>
<dbReference type="GO" id="GO:0005886">
    <property type="term" value="C:plasma membrane"/>
    <property type="evidence" value="ECO:0007669"/>
    <property type="project" value="UniProtKB-SubCell"/>
</dbReference>
<feature type="transmembrane region" description="Helical" evidence="6">
    <location>
        <begin position="158"/>
        <end position="182"/>
    </location>
</feature>
<organism evidence="8 9">
    <name type="scientific">Selenomonas montiformis</name>
    <dbReference type="NCBI Taxonomy" id="2652285"/>
    <lineage>
        <taxon>Bacteria</taxon>
        <taxon>Bacillati</taxon>
        <taxon>Bacillota</taxon>
        <taxon>Negativicutes</taxon>
        <taxon>Selenomonadales</taxon>
        <taxon>Selenomonadaceae</taxon>
        <taxon>Selenomonas</taxon>
    </lineage>
</organism>
<feature type="domain" description="Cytochrome b561 bacterial/Ni-hydrogenase" evidence="7">
    <location>
        <begin position="10"/>
        <end position="193"/>
    </location>
</feature>
<dbReference type="Gene3D" id="1.20.950.20">
    <property type="entry name" value="Transmembrane di-heme cytochromes, Chain C"/>
    <property type="match status" value="1"/>
</dbReference>
<proteinExistence type="predicted"/>
<dbReference type="InterPro" id="IPR051817">
    <property type="entry name" value="FDH_cytochrome_b556_subunit"/>
</dbReference>
<keyword evidence="4 6" id="KW-1133">Transmembrane helix</keyword>
<evidence type="ECO:0000313" key="9">
    <source>
        <dbReference type="Proteomes" id="UP000430222"/>
    </source>
</evidence>
<reference evidence="8 9" key="1">
    <citation type="submission" date="2019-08" db="EMBL/GenBank/DDBJ databases">
        <title>In-depth cultivation of the pig gut microbiome towards novel bacterial diversity and tailored functional studies.</title>
        <authorList>
            <person name="Wylensek D."/>
            <person name="Hitch T.C.A."/>
            <person name="Clavel T."/>
        </authorList>
    </citation>
    <scope>NUCLEOTIDE SEQUENCE [LARGE SCALE GENOMIC DNA]</scope>
    <source>
        <strain evidence="9">WCA-380-WT-3B3</strain>
    </source>
</reference>
<dbReference type="RefSeq" id="WP_154621346.1">
    <property type="nucleotide sequence ID" value="NZ_CBCTNG010000001.1"/>
</dbReference>
<dbReference type="InterPro" id="IPR011577">
    <property type="entry name" value="Cyt_b561_bac/Ni-Hgenase"/>
</dbReference>
<feature type="transmembrane region" description="Helical" evidence="6">
    <location>
        <begin position="57"/>
        <end position="76"/>
    </location>
</feature>
<evidence type="ECO:0000259" key="7">
    <source>
        <dbReference type="Pfam" id="PF01292"/>
    </source>
</evidence>
<feature type="transmembrane region" description="Helical" evidence="6">
    <location>
        <begin position="127"/>
        <end position="146"/>
    </location>
</feature>
<name>A0A6I2UYS9_9FIRM</name>
<dbReference type="EMBL" id="VUNL01000012">
    <property type="protein sequence ID" value="MSV25589.1"/>
    <property type="molecule type" value="Genomic_DNA"/>
</dbReference>
<dbReference type="GO" id="GO:0009055">
    <property type="term" value="F:electron transfer activity"/>
    <property type="evidence" value="ECO:0007669"/>
    <property type="project" value="InterPro"/>
</dbReference>